<dbReference type="InterPro" id="IPR036388">
    <property type="entry name" value="WH-like_DNA-bd_sf"/>
</dbReference>
<evidence type="ECO:0000313" key="5">
    <source>
        <dbReference type="Proteomes" id="UP001596158"/>
    </source>
</evidence>
<proteinExistence type="inferred from homology"/>
<comment type="similarity">
    <text evidence="1">Belongs to the initiator RepB protein family.</text>
</comment>
<organism evidence="4 5">
    <name type="scientific">Weissella sagaensis</name>
    <dbReference type="NCBI Taxonomy" id="2559928"/>
    <lineage>
        <taxon>Bacteria</taxon>
        <taxon>Bacillati</taxon>
        <taxon>Bacillota</taxon>
        <taxon>Bacilli</taxon>
        <taxon>Lactobacillales</taxon>
        <taxon>Lactobacillaceae</taxon>
        <taxon>Weissella</taxon>
    </lineage>
</organism>
<gene>
    <name evidence="4" type="ORF">ACFQGR_09420</name>
</gene>
<name>A0ABW1RVU7_9LACO</name>
<feature type="domain" description="Initiator Rep protein WH1" evidence="2">
    <location>
        <begin position="22"/>
        <end position="170"/>
    </location>
</feature>
<keyword evidence="5" id="KW-1185">Reference proteome</keyword>
<dbReference type="SUPFAM" id="SSF46785">
    <property type="entry name" value="Winged helix' DNA-binding domain"/>
    <property type="match status" value="2"/>
</dbReference>
<dbReference type="Pfam" id="PF21205">
    <property type="entry name" value="Rep3_C"/>
    <property type="match status" value="1"/>
</dbReference>
<evidence type="ECO:0000256" key="1">
    <source>
        <dbReference type="ARBA" id="ARBA00038283"/>
    </source>
</evidence>
<dbReference type="InterPro" id="IPR000525">
    <property type="entry name" value="Initiator_Rep_WH1"/>
</dbReference>
<reference evidence="5" key="1">
    <citation type="journal article" date="2019" name="Int. J. Syst. Evol. Microbiol.">
        <title>The Global Catalogue of Microorganisms (GCM) 10K type strain sequencing project: providing services to taxonomists for standard genome sequencing and annotation.</title>
        <authorList>
            <consortium name="The Broad Institute Genomics Platform"/>
            <consortium name="The Broad Institute Genome Sequencing Center for Infectious Disease"/>
            <person name="Wu L."/>
            <person name="Ma J."/>
        </authorList>
    </citation>
    <scope>NUCLEOTIDE SEQUENCE [LARGE SCALE GENOMIC DNA]</scope>
    <source>
        <strain evidence="5">CCM 8924</strain>
    </source>
</reference>
<dbReference type="RefSeq" id="WP_137600997.1">
    <property type="nucleotide sequence ID" value="NZ_BJDT01000015.1"/>
</dbReference>
<dbReference type="InterPro" id="IPR010931">
    <property type="entry name" value="L_lactis_RepB_C"/>
</dbReference>
<dbReference type="Gene3D" id="1.10.10.10">
    <property type="entry name" value="Winged helix-like DNA-binding domain superfamily/Winged helix DNA-binding domain"/>
    <property type="match status" value="2"/>
</dbReference>
<comment type="caution">
    <text evidence="4">The sequence shown here is derived from an EMBL/GenBank/DDBJ whole genome shotgun (WGS) entry which is preliminary data.</text>
</comment>
<dbReference type="InterPro" id="IPR036390">
    <property type="entry name" value="WH_DNA-bd_sf"/>
</dbReference>
<dbReference type="Pfam" id="PF01051">
    <property type="entry name" value="Rep3_N"/>
    <property type="match status" value="1"/>
</dbReference>
<protein>
    <submittedName>
        <fullName evidence="4">RepB family plasmid replication initiator protein</fullName>
    </submittedName>
</protein>
<evidence type="ECO:0000259" key="3">
    <source>
        <dbReference type="Pfam" id="PF06430"/>
    </source>
</evidence>
<dbReference type="Proteomes" id="UP001596158">
    <property type="component" value="Unassembled WGS sequence"/>
</dbReference>
<dbReference type="Pfam" id="PF06430">
    <property type="entry name" value="L_lactis_RepB_C"/>
    <property type="match status" value="1"/>
</dbReference>
<evidence type="ECO:0000313" key="4">
    <source>
        <dbReference type="EMBL" id="MFC6179588.1"/>
    </source>
</evidence>
<evidence type="ECO:0000259" key="2">
    <source>
        <dbReference type="Pfam" id="PF01051"/>
    </source>
</evidence>
<sequence>MSIIPESKTRQVHTLNELSKRKVVEHNSLITSIAKMDKTPLKMFELAVSLIDTDNPPQDQTVYLSKQEMFAFFKVNDNDKNSRFKQAIEKMQKQAFFHIKKEQDKGFKFVSIVPIPYVEWTDYSDEVKIEFHREIMPYLINLKTNFTQHALSDIAELNSKYAIILYRWLSMNYNQYDHYSVKGGRREEQVESYRNPKIGIRELREMTDTVNEYQRFDRFESYILKNSLKEINAHTTFNVTHEKVKKGRSIDSIVFHITKKTVADDISYKLDDPAYIDDKIRQEESEKDLVYEAMKSPYTKLLMEHFLLSYIDLTDTAILSGLQKNVYPLYDELKELRGLKGVKEHLAYIRDKQDDYSKKNIAKYLKKSIEQYLPIVKRQDIDHE</sequence>
<dbReference type="EMBL" id="JBHSSG010000018">
    <property type="protein sequence ID" value="MFC6179588.1"/>
    <property type="molecule type" value="Genomic_DNA"/>
</dbReference>
<accession>A0ABW1RVU7</accession>
<feature type="domain" description="Lactococcus lactis RepB C-terminal" evidence="3">
    <location>
        <begin position="259"/>
        <end position="381"/>
    </location>
</feature>